<evidence type="ECO:0000313" key="2">
    <source>
        <dbReference type="EMBL" id="KAF7407670.1"/>
    </source>
</evidence>
<reference evidence="2" key="1">
    <citation type="journal article" date="2020" name="G3 (Bethesda)">
        <title>High-Quality Assemblies for Three Invasive Social Wasps from the &lt;i&gt;Vespula&lt;/i&gt; Genus.</title>
        <authorList>
            <person name="Harrop T.W.R."/>
            <person name="Guhlin J."/>
            <person name="McLaughlin G.M."/>
            <person name="Permina E."/>
            <person name="Stockwell P."/>
            <person name="Gilligan J."/>
            <person name="Le Lec M.F."/>
            <person name="Gruber M.A.M."/>
            <person name="Quinn O."/>
            <person name="Lovegrove M."/>
            <person name="Duncan E.J."/>
            <person name="Remnant E.J."/>
            <person name="Van Eeckhoven J."/>
            <person name="Graham B."/>
            <person name="Knapp R.A."/>
            <person name="Langford K.W."/>
            <person name="Kronenberg Z."/>
            <person name="Press M.O."/>
            <person name="Eacker S.M."/>
            <person name="Wilson-Rankin E.E."/>
            <person name="Purcell J."/>
            <person name="Lester P.J."/>
            <person name="Dearden P.K."/>
        </authorList>
    </citation>
    <scope>NUCLEOTIDE SEQUENCE</scope>
    <source>
        <strain evidence="2">Marl-1</strain>
    </source>
</reference>
<sequence>MEKRKNGGEESALLRADLVPGLSEKELPLRATKTKDDFMSISSALRHYLPEKDTPYILDIDLDFFSTRNPFKLLYDDINLYDKLAPIYSFQRPDTNDPEAGYTMWPATSRIIDREGRLYGVLGFDGHNGTGPLST</sequence>
<dbReference type="PANTHER" id="PTHR13225">
    <property type="entry name" value="MISEXPRESSION SUPPRESSOR OF RAS 6"/>
    <property type="match status" value="1"/>
</dbReference>
<dbReference type="Proteomes" id="UP000614350">
    <property type="component" value="Unassembled WGS sequence"/>
</dbReference>
<dbReference type="EMBL" id="JACSEA010000002">
    <property type="protein sequence ID" value="KAF7407670.1"/>
    <property type="molecule type" value="Genomic_DNA"/>
</dbReference>
<keyword evidence="3" id="KW-1185">Reference proteome</keyword>
<proteinExistence type="inferred from homology"/>
<accession>A0A834NF09</accession>
<protein>
    <submittedName>
        <fullName evidence="2">Uncharacterized protein</fullName>
    </submittedName>
</protein>
<name>A0A834NF09_VESVU</name>
<comment type="caution">
    <text evidence="2">The sequence shown here is derived from an EMBL/GenBank/DDBJ whole genome shotgun (WGS) entry which is preliminary data.</text>
</comment>
<dbReference type="AlphaFoldDB" id="A0A834NF09"/>
<evidence type="ECO:0000256" key="1">
    <source>
        <dbReference type="ARBA" id="ARBA00007099"/>
    </source>
</evidence>
<organism evidence="2 3">
    <name type="scientific">Vespula vulgaris</name>
    <name type="common">Yellow jacket</name>
    <name type="synonym">Wasp</name>
    <dbReference type="NCBI Taxonomy" id="7454"/>
    <lineage>
        <taxon>Eukaryota</taxon>
        <taxon>Metazoa</taxon>
        <taxon>Ecdysozoa</taxon>
        <taxon>Arthropoda</taxon>
        <taxon>Hexapoda</taxon>
        <taxon>Insecta</taxon>
        <taxon>Pterygota</taxon>
        <taxon>Neoptera</taxon>
        <taxon>Endopterygota</taxon>
        <taxon>Hymenoptera</taxon>
        <taxon>Apocrita</taxon>
        <taxon>Aculeata</taxon>
        <taxon>Vespoidea</taxon>
        <taxon>Vespidae</taxon>
        <taxon>Vespinae</taxon>
        <taxon>Vespula</taxon>
    </lineage>
</organism>
<dbReference type="PANTHER" id="PTHR13225:SF3">
    <property type="entry name" value="UPF0489 PROTEIN C5ORF22"/>
    <property type="match status" value="1"/>
</dbReference>
<dbReference type="InterPro" id="IPR024131">
    <property type="entry name" value="UPF0489"/>
</dbReference>
<evidence type="ECO:0000313" key="3">
    <source>
        <dbReference type="Proteomes" id="UP000614350"/>
    </source>
</evidence>
<gene>
    <name evidence="2" type="ORF">HZH66_002207</name>
</gene>
<comment type="similarity">
    <text evidence="1">Belongs to the UPF0489 family.</text>
</comment>